<dbReference type="STRING" id="6265.A0A0B2VMR4"/>
<evidence type="ECO:0000256" key="2">
    <source>
        <dbReference type="ARBA" id="ARBA00022517"/>
    </source>
</evidence>
<keyword evidence="7 8" id="KW-0539">Nucleus</keyword>
<feature type="region of interest" description="Disordered" evidence="9">
    <location>
        <begin position="428"/>
        <end position="483"/>
    </location>
</feature>
<dbReference type="GO" id="GO:0005730">
    <property type="term" value="C:nucleolus"/>
    <property type="evidence" value="ECO:0007669"/>
    <property type="project" value="UniProtKB-SubCell"/>
</dbReference>
<dbReference type="GO" id="GO:0030687">
    <property type="term" value="C:preribosome, large subunit precursor"/>
    <property type="evidence" value="ECO:0007669"/>
    <property type="project" value="TreeGrafter"/>
</dbReference>
<keyword evidence="8" id="KW-0175">Coiled coil</keyword>
<dbReference type="InterPro" id="IPR024576">
    <property type="entry name" value="rRNA_MeTfrase_Spb1_DUF3381"/>
</dbReference>
<dbReference type="InterPro" id="IPR050082">
    <property type="entry name" value="RNA_methyltr_RlmE"/>
</dbReference>
<dbReference type="Pfam" id="PF01728">
    <property type="entry name" value="FtsJ"/>
    <property type="match status" value="1"/>
</dbReference>
<evidence type="ECO:0000256" key="1">
    <source>
        <dbReference type="ARBA" id="ARBA00004604"/>
    </source>
</evidence>
<proteinExistence type="inferred from homology"/>
<feature type="domain" description="Ribosomal RNA methyltransferase SPB1-like C-terminal" evidence="11">
    <location>
        <begin position="632"/>
        <end position="808"/>
    </location>
</feature>
<dbReference type="PANTHER" id="PTHR10920">
    <property type="entry name" value="RIBOSOMAL RNA METHYLTRANSFERASE"/>
    <property type="match status" value="1"/>
</dbReference>
<dbReference type="GO" id="GO:0016435">
    <property type="term" value="F:rRNA (guanine) methyltransferase activity"/>
    <property type="evidence" value="ECO:0007669"/>
    <property type="project" value="TreeGrafter"/>
</dbReference>
<evidence type="ECO:0000259" key="12">
    <source>
        <dbReference type="Pfam" id="PF11861"/>
    </source>
</evidence>
<gene>
    <name evidence="13" type="primary">Ftsj3</name>
    <name evidence="13" type="ORF">Tcan_15491</name>
</gene>
<dbReference type="Proteomes" id="UP000031036">
    <property type="component" value="Unassembled WGS sequence"/>
</dbReference>
<dbReference type="EC" id="2.1.1.-" evidence="8"/>
<feature type="compositionally biased region" description="Basic and acidic residues" evidence="9">
    <location>
        <begin position="533"/>
        <end position="554"/>
    </location>
</feature>
<dbReference type="GO" id="GO:0000466">
    <property type="term" value="P:maturation of 5.8S rRNA from tricistronic rRNA transcript (SSU-rRNA, 5.8S rRNA, LSU-rRNA)"/>
    <property type="evidence" value="ECO:0007669"/>
    <property type="project" value="TreeGrafter"/>
</dbReference>
<dbReference type="EMBL" id="JPKZ01001314">
    <property type="protein sequence ID" value="KHN82674.1"/>
    <property type="molecule type" value="Genomic_DNA"/>
</dbReference>
<dbReference type="PANTHER" id="PTHR10920:SF13">
    <property type="entry name" value="PRE-RRNA 2'-O-RIBOSE RNA METHYLTRANSFERASE FTSJ3"/>
    <property type="match status" value="1"/>
</dbReference>
<feature type="region of interest" description="Disordered" evidence="9">
    <location>
        <begin position="532"/>
        <end position="588"/>
    </location>
</feature>
<dbReference type="InterPro" id="IPR002877">
    <property type="entry name" value="RNA_MeTrfase_FtsJ_dom"/>
</dbReference>
<feature type="region of interest" description="Disordered" evidence="9">
    <location>
        <begin position="796"/>
        <end position="851"/>
    </location>
</feature>
<feature type="binding site" evidence="8">
    <location>
        <position position="58"/>
    </location>
    <ligand>
        <name>S-adenosyl-L-methionine</name>
        <dbReference type="ChEBI" id="CHEBI:59789"/>
    </ligand>
</feature>
<evidence type="ECO:0000256" key="7">
    <source>
        <dbReference type="ARBA" id="ARBA00023242"/>
    </source>
</evidence>
<comment type="subcellular location">
    <subcellularLocation>
        <location evidence="1 8">Nucleus</location>
        <location evidence="1 8">Nucleolus</location>
    </subcellularLocation>
</comment>
<feature type="region of interest" description="Disordered" evidence="9">
    <location>
        <begin position="327"/>
        <end position="350"/>
    </location>
</feature>
<dbReference type="InterPro" id="IPR015507">
    <property type="entry name" value="rRNA-MeTfrase_E"/>
</dbReference>
<evidence type="ECO:0000259" key="11">
    <source>
        <dbReference type="Pfam" id="PF07780"/>
    </source>
</evidence>
<feature type="binding site" evidence="8">
    <location>
        <position position="92"/>
    </location>
    <ligand>
        <name>S-adenosyl-L-methionine</name>
        <dbReference type="ChEBI" id="CHEBI:59789"/>
    </ligand>
</feature>
<evidence type="ECO:0000256" key="9">
    <source>
        <dbReference type="SAM" id="MobiDB-lite"/>
    </source>
</evidence>
<dbReference type="HAMAP" id="MF_03163">
    <property type="entry name" value="RNA_methyltr_E_SPB1"/>
    <property type="match status" value="1"/>
</dbReference>
<feature type="compositionally biased region" description="Basic and acidic residues" evidence="9">
    <location>
        <begin position="796"/>
        <end position="807"/>
    </location>
</feature>
<sequence>MGKKLKVGKQRKDKFYHLAKEAGYRSRAAFKLIQLNKRFEFLQRSRALVDLCAAPGGWLQVAAQNMPVSSIRIGVDLVPIKPINNCITLQGDITTEKARQMIKKELQTWEADCVLHDGAPNVGLNWLHDAFQQNCLTLSALRLATQILNKNGCFVTKVFRSNDYHSLIAVFEKLFKKVHVWKPAASRLESAEIFVVCEKYLKPAKVNAELLDPRKVFAESKTETKPANPQLMLQPRKKEKKAKAEGYENAELTLFKALPASEFIHSRDYLDLLSKASKIVLDDERWEKNAATTDEIRHCIEDVKVCGPRELRQILIWRKKLLKSVLEEGGPAGEGPDEEHMELDQESPDPDAIEDEQLAKIDEEIKRAKAEDKAALKKKKKKMLKEKAKAQKRKQLKMVHEGDVQIATEQDLFSLKNVATAKRLAAVMDESTTAEDPPDINEQSGDEQMEEGDCEIAENAQESDDEESGLLQTEESGMTKDEKIKSRVDKWFAKDGLAELLDEDEEDALAAVEKHMNKRGKKAKLYENTVSFDNKEDVERKNDDEMEQESKFLEEESSDEEEFVDSDKRAAKRGTVDEKPMKEDKKRRLTPEALALGEQLIYSSKTRRDLEDWAWNRRVLFFLIFYYHIFKDKKRRLTPEALALGEQLIYSSKTRRDLEDWAWNRRYTNNDEGLPDWFVEDEKKHYRKELPVTKEQVQRYKERMRELNVRPIKKIAEAKARRRRRAAMKLLKAKKKAESVVENENMEHAEKLREMKKIYRKAAMKEKKDVVYQVMTKGKRGRLSRPSALYKVVDARQKKDNRREKMANRMRRWKKMGSAARRAEMEKSRKRRSAQKSERVVNRRRRRGKAV</sequence>
<dbReference type="InterPro" id="IPR028589">
    <property type="entry name" value="SPB1-like"/>
</dbReference>
<evidence type="ECO:0000256" key="4">
    <source>
        <dbReference type="ARBA" id="ARBA00022603"/>
    </source>
</evidence>
<dbReference type="InterPro" id="IPR029063">
    <property type="entry name" value="SAM-dependent_MTases_sf"/>
</dbReference>
<organism evidence="13 14">
    <name type="scientific">Toxocara canis</name>
    <name type="common">Canine roundworm</name>
    <dbReference type="NCBI Taxonomy" id="6265"/>
    <lineage>
        <taxon>Eukaryota</taxon>
        <taxon>Metazoa</taxon>
        <taxon>Ecdysozoa</taxon>
        <taxon>Nematoda</taxon>
        <taxon>Chromadorea</taxon>
        <taxon>Rhabditida</taxon>
        <taxon>Spirurina</taxon>
        <taxon>Ascaridomorpha</taxon>
        <taxon>Ascaridoidea</taxon>
        <taxon>Toxocaridae</taxon>
        <taxon>Toxocara</taxon>
    </lineage>
</organism>
<feature type="coiled-coil region" evidence="8">
    <location>
        <begin position="683"/>
        <end position="710"/>
    </location>
</feature>
<dbReference type="FunFam" id="3.40.50.150:FF:000004">
    <property type="entry name" value="AdoMet-dependent rRNA methyltransferase SPB1"/>
    <property type="match status" value="1"/>
</dbReference>
<comment type="catalytic activity">
    <reaction evidence="8">
        <text>a ribonucleotide in rRNA + S-adenosyl-L-methionine = a 2'-O-methylribonucleotide in rRNA + S-adenosyl-L-homocysteine + H(+)</text>
        <dbReference type="Rhea" id="RHEA:48628"/>
        <dbReference type="Rhea" id="RHEA-COMP:12164"/>
        <dbReference type="Rhea" id="RHEA-COMP:12165"/>
        <dbReference type="ChEBI" id="CHEBI:15378"/>
        <dbReference type="ChEBI" id="CHEBI:57856"/>
        <dbReference type="ChEBI" id="CHEBI:59789"/>
        <dbReference type="ChEBI" id="CHEBI:90675"/>
        <dbReference type="ChEBI" id="CHEBI:90676"/>
    </reaction>
</comment>
<keyword evidence="14" id="KW-1185">Reference proteome</keyword>
<feature type="compositionally biased region" description="Basic residues" evidence="9">
    <location>
        <begin position="842"/>
        <end position="851"/>
    </location>
</feature>
<dbReference type="Gene3D" id="3.40.50.150">
    <property type="entry name" value="Vaccinia Virus protein VP39"/>
    <property type="match status" value="1"/>
</dbReference>
<dbReference type="AlphaFoldDB" id="A0A0B2VMR4"/>
<comment type="function">
    <text evidence="8">Probable methyltransferase involved in the maturation of rRNA and in the biogenesis of ribosomal subunits.</text>
</comment>
<evidence type="ECO:0000313" key="14">
    <source>
        <dbReference type="Proteomes" id="UP000031036"/>
    </source>
</evidence>
<dbReference type="OrthoDB" id="1287559at2759"/>
<reference evidence="13 14" key="1">
    <citation type="submission" date="2014-11" db="EMBL/GenBank/DDBJ databases">
        <title>Genetic blueprint of the zoonotic pathogen Toxocara canis.</title>
        <authorList>
            <person name="Zhu X.-Q."/>
            <person name="Korhonen P.K."/>
            <person name="Cai H."/>
            <person name="Young N.D."/>
            <person name="Nejsum P."/>
            <person name="von Samson-Himmelstjerna G."/>
            <person name="Boag P.R."/>
            <person name="Tan P."/>
            <person name="Li Q."/>
            <person name="Min J."/>
            <person name="Yang Y."/>
            <person name="Wang X."/>
            <person name="Fang X."/>
            <person name="Hall R.S."/>
            <person name="Hofmann A."/>
            <person name="Sternberg P.W."/>
            <person name="Jex A.R."/>
            <person name="Gasser R.B."/>
        </authorList>
    </citation>
    <scope>NUCLEOTIDE SEQUENCE [LARGE SCALE GENOMIC DNA]</scope>
    <source>
        <strain evidence="13">PN_DK_2014</strain>
    </source>
</reference>
<dbReference type="Pfam" id="PF07780">
    <property type="entry name" value="Spb1_C"/>
    <property type="match status" value="2"/>
</dbReference>
<dbReference type="OMA" id="QRKDKYY"/>
<feature type="binding site" evidence="8">
    <location>
        <position position="76"/>
    </location>
    <ligand>
        <name>S-adenosyl-L-methionine</name>
        <dbReference type="ChEBI" id="CHEBI:59789"/>
    </ligand>
</feature>
<evidence type="ECO:0000256" key="5">
    <source>
        <dbReference type="ARBA" id="ARBA00022679"/>
    </source>
</evidence>
<accession>A0A0B2VMR4</accession>
<keyword evidence="4 8" id="KW-0489">Methyltransferase</keyword>
<dbReference type="HAMAP" id="MF_01547">
    <property type="entry name" value="RNA_methyltr_E"/>
    <property type="match status" value="1"/>
</dbReference>
<feature type="domain" description="Ribosomal RNA methyltransferase FtsJ" evidence="10">
    <location>
        <begin position="24"/>
        <end position="200"/>
    </location>
</feature>
<comment type="caution">
    <text evidence="13">The sequence shown here is derived from an EMBL/GenBank/DDBJ whole genome shotgun (WGS) entry which is preliminary data.</text>
</comment>
<feature type="binding site" evidence="8">
    <location>
        <position position="56"/>
    </location>
    <ligand>
        <name>S-adenosyl-L-methionine</name>
        <dbReference type="ChEBI" id="CHEBI:59789"/>
    </ligand>
</feature>
<feature type="region of interest" description="Disordered" evidence="9">
    <location>
        <begin position="376"/>
        <end position="399"/>
    </location>
</feature>
<keyword evidence="5 8" id="KW-0808">Transferase</keyword>
<feature type="domain" description="Ribosomal RNA methyltransferase SPB1-like C-terminal" evidence="11">
    <location>
        <begin position="556"/>
        <end position="618"/>
    </location>
</feature>
<feature type="compositionally biased region" description="Acidic residues" evidence="9">
    <location>
        <begin position="335"/>
        <end position="350"/>
    </location>
</feature>
<feature type="binding site" evidence="8">
    <location>
        <position position="117"/>
    </location>
    <ligand>
        <name>S-adenosyl-L-methionine</name>
        <dbReference type="ChEBI" id="CHEBI:59789"/>
    </ligand>
</feature>
<dbReference type="GO" id="GO:0000463">
    <property type="term" value="P:maturation of LSU-rRNA from tricistronic rRNA transcript (SSU-rRNA, 5.8S rRNA, LSU-rRNA)"/>
    <property type="evidence" value="ECO:0007669"/>
    <property type="project" value="TreeGrafter"/>
</dbReference>
<dbReference type="SUPFAM" id="SSF53335">
    <property type="entry name" value="S-adenosyl-L-methionine-dependent methyltransferases"/>
    <property type="match status" value="1"/>
</dbReference>
<evidence type="ECO:0000256" key="6">
    <source>
        <dbReference type="ARBA" id="ARBA00022691"/>
    </source>
</evidence>
<feature type="compositionally biased region" description="Acidic residues" evidence="9">
    <location>
        <begin position="432"/>
        <end position="468"/>
    </location>
</feature>
<keyword evidence="6 8" id="KW-0949">S-adenosyl-L-methionine</keyword>
<feature type="domain" description="DUF3381" evidence="12">
    <location>
        <begin position="238"/>
        <end position="393"/>
    </location>
</feature>
<feature type="active site" description="Proton acceptor" evidence="8">
    <location>
        <position position="157"/>
    </location>
</feature>
<name>A0A0B2VMR4_TOXCA</name>
<feature type="compositionally biased region" description="Basic residues" evidence="9">
    <location>
        <begin position="376"/>
        <end position="397"/>
    </location>
</feature>
<evidence type="ECO:0000313" key="13">
    <source>
        <dbReference type="EMBL" id="KHN82674.1"/>
    </source>
</evidence>
<feature type="compositionally biased region" description="Acidic residues" evidence="9">
    <location>
        <begin position="555"/>
        <end position="564"/>
    </location>
</feature>
<keyword evidence="3 8" id="KW-0698">rRNA processing</keyword>
<evidence type="ECO:0000259" key="10">
    <source>
        <dbReference type="Pfam" id="PF01728"/>
    </source>
</evidence>
<evidence type="ECO:0000256" key="8">
    <source>
        <dbReference type="HAMAP-Rule" id="MF_03163"/>
    </source>
</evidence>
<protein>
    <recommendedName>
        <fullName evidence="8">Putative rRNA methyltransferase</fullName>
        <ecNumber evidence="8">2.1.1.-</ecNumber>
    </recommendedName>
    <alternativeName>
        <fullName evidence="8">2'-O-ribose RNA methyltransferase SPB1 homolog</fullName>
    </alternativeName>
</protein>
<keyword evidence="2 8" id="KW-0690">Ribosome biogenesis</keyword>
<dbReference type="Pfam" id="PF11861">
    <property type="entry name" value="DUF3381"/>
    <property type="match status" value="1"/>
</dbReference>
<evidence type="ECO:0000256" key="3">
    <source>
        <dbReference type="ARBA" id="ARBA00022552"/>
    </source>
</evidence>
<dbReference type="GO" id="GO:0008650">
    <property type="term" value="F:rRNA (uridine-2'-O-)-methyltransferase activity"/>
    <property type="evidence" value="ECO:0007669"/>
    <property type="project" value="TreeGrafter"/>
</dbReference>
<feature type="compositionally biased region" description="Basic and acidic residues" evidence="9">
    <location>
        <begin position="565"/>
        <end position="588"/>
    </location>
</feature>
<comment type="similarity">
    <text evidence="8">Belongs to the class I-like SAM-binding methyltransferase superfamily. RNA methyltransferase RlmE family. SPB1 subfamily.</text>
</comment>
<dbReference type="InterPro" id="IPR012920">
    <property type="entry name" value="rRNA_MeTfrase_SPB1-like_C"/>
</dbReference>